<keyword evidence="2" id="KW-1185">Reference proteome</keyword>
<organism evidence="1">
    <name type="scientific">Oppiella nova</name>
    <dbReference type="NCBI Taxonomy" id="334625"/>
    <lineage>
        <taxon>Eukaryota</taxon>
        <taxon>Metazoa</taxon>
        <taxon>Ecdysozoa</taxon>
        <taxon>Arthropoda</taxon>
        <taxon>Chelicerata</taxon>
        <taxon>Arachnida</taxon>
        <taxon>Acari</taxon>
        <taxon>Acariformes</taxon>
        <taxon>Sarcoptiformes</taxon>
        <taxon>Oribatida</taxon>
        <taxon>Brachypylina</taxon>
        <taxon>Oppioidea</taxon>
        <taxon>Oppiidae</taxon>
        <taxon>Oppiella</taxon>
    </lineage>
</organism>
<dbReference type="AlphaFoldDB" id="A0A7R9MUL9"/>
<protein>
    <submittedName>
        <fullName evidence="1">Uncharacterized protein</fullName>
    </submittedName>
</protein>
<evidence type="ECO:0000313" key="2">
    <source>
        <dbReference type="Proteomes" id="UP000728032"/>
    </source>
</evidence>
<proteinExistence type="predicted"/>
<reference evidence="1" key="1">
    <citation type="submission" date="2020-11" db="EMBL/GenBank/DDBJ databases">
        <authorList>
            <person name="Tran Van P."/>
        </authorList>
    </citation>
    <scope>NUCLEOTIDE SEQUENCE</scope>
</reference>
<feature type="non-terminal residue" evidence="1">
    <location>
        <position position="1"/>
    </location>
</feature>
<accession>A0A7R9MUL9</accession>
<sequence length="166" mass="18765">PKPPQLQNQQLYQQMRHKKHFPSSSQPLAPFNKSAAMNVKLPIGTHLYRVATGPNGHSMIVKDKSIKPKVAPNARKSIHNGVSKTANGVPSAGLPFYKPAPIAPIGPMKHTPQELERQLRRFLRPSEKARKRRGYREWMERKRAAVSALLSPYECLNRVLSYLTVQ</sequence>
<dbReference type="EMBL" id="OC973170">
    <property type="protein sequence ID" value="CAD7668462.1"/>
    <property type="molecule type" value="Genomic_DNA"/>
</dbReference>
<dbReference type="Proteomes" id="UP000728032">
    <property type="component" value="Unassembled WGS sequence"/>
</dbReference>
<evidence type="ECO:0000313" key="1">
    <source>
        <dbReference type="EMBL" id="CAD7668462.1"/>
    </source>
</evidence>
<gene>
    <name evidence="1" type="ORF">ONB1V03_LOCUS23331</name>
</gene>
<feature type="non-terminal residue" evidence="1">
    <location>
        <position position="166"/>
    </location>
</feature>
<name>A0A7R9MUL9_9ACAR</name>
<dbReference type="EMBL" id="CAJPVJ010058345">
    <property type="protein sequence ID" value="CAG2183911.1"/>
    <property type="molecule type" value="Genomic_DNA"/>
</dbReference>